<dbReference type="RefSeq" id="WP_146504359.1">
    <property type="nucleotide sequence ID" value="NZ_SJPG01000001.1"/>
</dbReference>
<organism evidence="5 6">
    <name type="scientific">Rubinisphaera italica</name>
    <dbReference type="NCBI Taxonomy" id="2527969"/>
    <lineage>
        <taxon>Bacteria</taxon>
        <taxon>Pseudomonadati</taxon>
        <taxon>Planctomycetota</taxon>
        <taxon>Planctomycetia</taxon>
        <taxon>Planctomycetales</taxon>
        <taxon>Planctomycetaceae</taxon>
        <taxon>Rubinisphaera</taxon>
    </lineage>
</organism>
<dbReference type="PROSITE" id="PS50887">
    <property type="entry name" value="GGDEF"/>
    <property type="match status" value="1"/>
</dbReference>
<dbReference type="OrthoDB" id="9759601at2"/>
<dbReference type="FunFam" id="3.30.70.270:FF:000001">
    <property type="entry name" value="Diguanylate cyclase domain protein"/>
    <property type="match status" value="1"/>
</dbReference>
<dbReference type="SUPFAM" id="SSF109604">
    <property type="entry name" value="HD-domain/PDEase-like"/>
    <property type="match status" value="1"/>
</dbReference>
<dbReference type="Pfam" id="PF00990">
    <property type="entry name" value="GGDEF"/>
    <property type="match status" value="1"/>
</dbReference>
<dbReference type="Gene3D" id="1.10.3210.10">
    <property type="entry name" value="Hypothetical protein af1432"/>
    <property type="match status" value="1"/>
</dbReference>
<evidence type="ECO:0000256" key="2">
    <source>
        <dbReference type="ARBA" id="ARBA00034247"/>
    </source>
</evidence>
<comment type="catalytic activity">
    <reaction evidence="2">
        <text>2 GTP = 3',3'-c-di-GMP + 2 diphosphate</text>
        <dbReference type="Rhea" id="RHEA:24898"/>
        <dbReference type="ChEBI" id="CHEBI:33019"/>
        <dbReference type="ChEBI" id="CHEBI:37565"/>
        <dbReference type="ChEBI" id="CHEBI:58805"/>
        <dbReference type="EC" id="2.7.7.65"/>
    </reaction>
</comment>
<dbReference type="InterPro" id="IPR050469">
    <property type="entry name" value="Diguanylate_Cyclase"/>
</dbReference>
<dbReference type="PANTHER" id="PTHR45138">
    <property type="entry name" value="REGULATORY COMPONENTS OF SENSORY TRANSDUCTION SYSTEM"/>
    <property type="match status" value="1"/>
</dbReference>
<dbReference type="CDD" id="cd00077">
    <property type="entry name" value="HDc"/>
    <property type="match status" value="1"/>
</dbReference>
<dbReference type="InterPro" id="IPR003607">
    <property type="entry name" value="HD/PDEase_dom"/>
</dbReference>
<dbReference type="Pfam" id="PF13487">
    <property type="entry name" value="HD_5"/>
    <property type="match status" value="1"/>
</dbReference>
<sequence>MLLDDISVRKTGRTTRGARYASSQRGLLALVELHQHAIELEAIEEETPTPNAISPAILRDLLTCLHFRDENTFLHSRRVSLIVVGLAKQLCWNAEAIREIELAAMLHDIGKIGIPDHILFKPGRYTIEEASLMSLRTSIAEDILDICCIPLRIRNIIVESRLPFSRMEDYLRPLGKDLSQAGRLLAVADAYESLSRDQIYRDAKSGPEINKILNERAGSMYDASIVQTLIRWVENGGEAALQDVGKESAMNGMTAQSGASLAMTSLSNIFSHLYTLEQAYDGFVIVGVEGKILLANRGCREIFQQADRDWSGQLWNGELCPQADAYQNLLSDDNLPVYRTMTDKMPSTTTIKVPQPENLWEELEVQSIPMFDFNEELIGVGEFYRRKQRNRVESAKFRELSLQASRDALTGVANRGTLENQLSRAMANFKDDPIENLFSVVYLDIDHFKSINDTFGHATGDDVLVTLAKLLREEAYASEFVARYGGEEFVIVCPGLTASQAFKRAERFRLEIAKLKFETATSLKITSSFGVSQVEERDSLESVLMRADKALYQSKDQGRNRSTLLQQSDIHQENKPESSRAGFVFEASINGVLFDNFLILKLQGFAEQNHAKLLKVQEGNVQFQFGRKRFFKRWGKNAEYQPVRVEIDARAALSAHGSRSNSQRLNVKITPIGIPANPEMFKLRAQYAYSTLRSHFLSQD</sequence>
<evidence type="ECO:0000259" key="3">
    <source>
        <dbReference type="PROSITE" id="PS50887"/>
    </source>
</evidence>
<evidence type="ECO:0000313" key="6">
    <source>
        <dbReference type="Proteomes" id="UP000316095"/>
    </source>
</evidence>
<dbReference type="GO" id="GO:0043709">
    <property type="term" value="P:cell adhesion involved in single-species biofilm formation"/>
    <property type="evidence" value="ECO:0007669"/>
    <property type="project" value="TreeGrafter"/>
</dbReference>
<dbReference type="PROSITE" id="PS51832">
    <property type="entry name" value="HD_GYP"/>
    <property type="match status" value="1"/>
</dbReference>
<dbReference type="CDD" id="cd01949">
    <property type="entry name" value="GGDEF"/>
    <property type="match status" value="1"/>
</dbReference>
<evidence type="ECO:0000256" key="1">
    <source>
        <dbReference type="ARBA" id="ARBA00012528"/>
    </source>
</evidence>
<reference evidence="5 6" key="1">
    <citation type="submission" date="2019-02" db="EMBL/GenBank/DDBJ databases">
        <title>Deep-cultivation of Planctomycetes and their phenomic and genomic characterization uncovers novel biology.</title>
        <authorList>
            <person name="Wiegand S."/>
            <person name="Jogler M."/>
            <person name="Boedeker C."/>
            <person name="Pinto D."/>
            <person name="Vollmers J."/>
            <person name="Rivas-Marin E."/>
            <person name="Kohn T."/>
            <person name="Peeters S.H."/>
            <person name="Heuer A."/>
            <person name="Rast P."/>
            <person name="Oberbeckmann S."/>
            <person name="Bunk B."/>
            <person name="Jeske O."/>
            <person name="Meyerdierks A."/>
            <person name="Storesund J.E."/>
            <person name="Kallscheuer N."/>
            <person name="Luecker S."/>
            <person name="Lage O.M."/>
            <person name="Pohl T."/>
            <person name="Merkel B.J."/>
            <person name="Hornburger P."/>
            <person name="Mueller R.-W."/>
            <person name="Bruemmer F."/>
            <person name="Labrenz M."/>
            <person name="Spormann A.M."/>
            <person name="Op Den Camp H."/>
            <person name="Overmann J."/>
            <person name="Amann R."/>
            <person name="Jetten M.S.M."/>
            <person name="Mascher T."/>
            <person name="Medema M.H."/>
            <person name="Devos D.P."/>
            <person name="Kaster A.-K."/>
            <person name="Ovreas L."/>
            <person name="Rohde M."/>
            <person name="Galperin M.Y."/>
            <person name="Jogler C."/>
        </authorList>
    </citation>
    <scope>NUCLEOTIDE SEQUENCE [LARGE SCALE GENOMIC DNA]</scope>
    <source>
        <strain evidence="5 6">Pan54</strain>
    </source>
</reference>
<dbReference type="AlphaFoldDB" id="A0A5C5XLB2"/>
<dbReference type="GO" id="GO:0005886">
    <property type="term" value="C:plasma membrane"/>
    <property type="evidence" value="ECO:0007669"/>
    <property type="project" value="TreeGrafter"/>
</dbReference>
<dbReference type="GO" id="GO:0052621">
    <property type="term" value="F:diguanylate cyclase activity"/>
    <property type="evidence" value="ECO:0007669"/>
    <property type="project" value="UniProtKB-EC"/>
</dbReference>
<comment type="caution">
    <text evidence="5">The sequence shown here is derived from an EMBL/GenBank/DDBJ whole genome shotgun (WGS) entry which is preliminary data.</text>
</comment>
<dbReference type="SMART" id="SM00471">
    <property type="entry name" value="HDc"/>
    <property type="match status" value="1"/>
</dbReference>
<dbReference type="Gene3D" id="3.30.70.270">
    <property type="match status" value="1"/>
</dbReference>
<accession>A0A5C5XLB2</accession>
<dbReference type="EMBL" id="SJPG01000001">
    <property type="protein sequence ID" value="TWT62512.1"/>
    <property type="molecule type" value="Genomic_DNA"/>
</dbReference>
<keyword evidence="6" id="KW-1185">Reference proteome</keyword>
<dbReference type="PANTHER" id="PTHR45138:SF9">
    <property type="entry name" value="DIGUANYLATE CYCLASE DGCM-RELATED"/>
    <property type="match status" value="1"/>
</dbReference>
<feature type="domain" description="GGDEF" evidence="3">
    <location>
        <begin position="436"/>
        <end position="567"/>
    </location>
</feature>
<proteinExistence type="predicted"/>
<dbReference type="InterPro" id="IPR043128">
    <property type="entry name" value="Rev_trsase/Diguanyl_cyclase"/>
</dbReference>
<dbReference type="NCBIfam" id="TIGR00254">
    <property type="entry name" value="GGDEF"/>
    <property type="match status" value="1"/>
</dbReference>
<evidence type="ECO:0000313" key="5">
    <source>
        <dbReference type="EMBL" id="TWT62512.1"/>
    </source>
</evidence>
<dbReference type="Proteomes" id="UP000316095">
    <property type="component" value="Unassembled WGS sequence"/>
</dbReference>
<dbReference type="InterPro" id="IPR037522">
    <property type="entry name" value="HD_GYP_dom"/>
</dbReference>
<dbReference type="InterPro" id="IPR029787">
    <property type="entry name" value="Nucleotide_cyclase"/>
</dbReference>
<gene>
    <name evidence="5" type="primary">pleD_3</name>
    <name evidence="5" type="ORF">Pan54_32540</name>
</gene>
<dbReference type="EC" id="2.7.7.65" evidence="1"/>
<dbReference type="SUPFAM" id="SSF55073">
    <property type="entry name" value="Nucleotide cyclase"/>
    <property type="match status" value="1"/>
</dbReference>
<dbReference type="GO" id="GO:1902201">
    <property type="term" value="P:negative regulation of bacterial-type flagellum-dependent cell motility"/>
    <property type="evidence" value="ECO:0007669"/>
    <property type="project" value="TreeGrafter"/>
</dbReference>
<evidence type="ECO:0000259" key="4">
    <source>
        <dbReference type="PROSITE" id="PS51832"/>
    </source>
</evidence>
<feature type="domain" description="HD-GYP" evidence="4">
    <location>
        <begin position="50"/>
        <end position="245"/>
    </location>
</feature>
<dbReference type="InterPro" id="IPR000160">
    <property type="entry name" value="GGDEF_dom"/>
</dbReference>
<protein>
    <recommendedName>
        <fullName evidence="1">diguanylate cyclase</fullName>
        <ecNumber evidence="1">2.7.7.65</ecNumber>
    </recommendedName>
</protein>
<dbReference type="SMART" id="SM00267">
    <property type="entry name" value="GGDEF"/>
    <property type="match status" value="1"/>
</dbReference>
<name>A0A5C5XLB2_9PLAN</name>